<dbReference type="PROSITE" id="PS51657">
    <property type="entry name" value="PSRV_HELICASE"/>
    <property type="match status" value="1"/>
</dbReference>
<dbReference type="OrthoDB" id="9995375at2759"/>
<evidence type="ECO:0000313" key="2">
    <source>
        <dbReference type="EMBL" id="CAG7682866.1"/>
    </source>
</evidence>
<feature type="domain" description="(+)RNA virus helicase C-terminal" evidence="1">
    <location>
        <begin position="114"/>
        <end position="421"/>
    </location>
</feature>
<accession>A0A8J2JQZ6</accession>
<proteinExistence type="predicted"/>
<comment type="caution">
    <text evidence="2">The sequence shown here is derived from an EMBL/GenBank/DDBJ whole genome shotgun (WGS) entry which is preliminary data.</text>
</comment>
<name>A0A8J2JQZ6_9HEXA</name>
<evidence type="ECO:0000313" key="3">
    <source>
        <dbReference type="Proteomes" id="UP000708208"/>
    </source>
</evidence>
<protein>
    <recommendedName>
        <fullName evidence="1">(+)RNA virus helicase C-terminal domain-containing protein</fullName>
    </recommendedName>
</protein>
<dbReference type="InterPro" id="IPR027351">
    <property type="entry name" value="(+)RNA_virus_helicase_core_dom"/>
</dbReference>
<gene>
    <name evidence="2" type="ORF">AFUS01_LOCUS2922</name>
</gene>
<dbReference type="GO" id="GO:0005524">
    <property type="term" value="F:ATP binding"/>
    <property type="evidence" value="ECO:0007669"/>
    <property type="project" value="InterPro"/>
</dbReference>
<reference evidence="2" key="1">
    <citation type="submission" date="2021-06" db="EMBL/GenBank/DDBJ databases">
        <authorList>
            <person name="Hodson N. C."/>
            <person name="Mongue J. A."/>
            <person name="Jaron S. K."/>
        </authorList>
    </citation>
    <scope>NUCLEOTIDE SEQUENCE</scope>
</reference>
<dbReference type="Pfam" id="PF01443">
    <property type="entry name" value="Viral_helicase1"/>
    <property type="match status" value="1"/>
</dbReference>
<keyword evidence="3" id="KW-1185">Reference proteome</keyword>
<organism evidence="2 3">
    <name type="scientific">Allacma fusca</name>
    <dbReference type="NCBI Taxonomy" id="39272"/>
    <lineage>
        <taxon>Eukaryota</taxon>
        <taxon>Metazoa</taxon>
        <taxon>Ecdysozoa</taxon>
        <taxon>Arthropoda</taxon>
        <taxon>Hexapoda</taxon>
        <taxon>Collembola</taxon>
        <taxon>Symphypleona</taxon>
        <taxon>Sminthuridae</taxon>
        <taxon>Allacma</taxon>
    </lineage>
</organism>
<evidence type="ECO:0000259" key="1">
    <source>
        <dbReference type="PROSITE" id="PS51657"/>
    </source>
</evidence>
<dbReference type="Proteomes" id="UP000708208">
    <property type="component" value="Unassembled WGS sequence"/>
</dbReference>
<sequence length="425" mass="48919">MNDCVLIDLLHRAATEQLSIWYSNSFDAIWEAHLIHSSVVSESGKIDTSSQSNLRIDIGVYNTTNHNFIIPPNLRNHKYLYDGANLIKSDELKSGSPQLYSNLLIATKETRILSDFELYFKCKNINLNFQTIPRFKVVNGVPGCGKTTYILNNISIYGSDLVLFPTREGANDFKTRLSINHQMSPDHHLMKNHYRTIDSFLMSNSRYTYNRLFVDEAFMLHFGQIVFAAAKSCAKSVILIGDCLQIPYINRSTITEIFHQMIPTSLISDKEFLSISYRCSTTVSALLFPLYEHGMFSTSNVKSEIKIHRYINITSIPRVLDTQYLTFTQQEKEFFLNFNFPTNTIHEFQGKQSKFVIVIRYLKNDNSIYHSLPHVVVALSRHTKQLVYYTVDQSDLLSSYIHKSLYFDDAVHEAVHIPGFDILNK</sequence>
<dbReference type="EMBL" id="CAJVCH010017163">
    <property type="protein sequence ID" value="CAG7682866.1"/>
    <property type="molecule type" value="Genomic_DNA"/>
</dbReference>
<dbReference type="AlphaFoldDB" id="A0A8J2JQZ6"/>